<dbReference type="GO" id="GO:0003723">
    <property type="term" value="F:RNA binding"/>
    <property type="evidence" value="ECO:0007669"/>
    <property type="project" value="TreeGrafter"/>
</dbReference>
<sequence>MGSNMVPCSRLRKRSKTAKRSELVVSKQSKVLKVKEESGIDFEFELFSCIMTDQLLTEILICLPDDSVCRFKLNIVWRGLGYSCTANMVPGTATSSPHSGHAFAIFKTPEAAKKIIGKLALGCLMLPNGRLAEPGIIFDKKEIFKLECSRENAPSKACIAY</sequence>
<dbReference type="GeneID" id="110782440"/>
<reference evidence="2" key="2">
    <citation type="submission" date="2025-08" db="UniProtKB">
        <authorList>
            <consortium name="RefSeq"/>
        </authorList>
    </citation>
    <scope>IDENTIFICATION</scope>
    <source>
        <tissue evidence="2">Leaf</tissue>
    </source>
</reference>
<organism evidence="1 2">
    <name type="scientific">Spinacia oleracea</name>
    <name type="common">Spinach</name>
    <dbReference type="NCBI Taxonomy" id="3562"/>
    <lineage>
        <taxon>Eukaryota</taxon>
        <taxon>Viridiplantae</taxon>
        <taxon>Streptophyta</taxon>
        <taxon>Embryophyta</taxon>
        <taxon>Tracheophyta</taxon>
        <taxon>Spermatophyta</taxon>
        <taxon>Magnoliopsida</taxon>
        <taxon>eudicotyledons</taxon>
        <taxon>Gunneridae</taxon>
        <taxon>Pentapetalae</taxon>
        <taxon>Caryophyllales</taxon>
        <taxon>Chenopodiaceae</taxon>
        <taxon>Chenopodioideae</taxon>
        <taxon>Anserineae</taxon>
        <taxon>Spinacia</taxon>
    </lineage>
</organism>
<gene>
    <name evidence="2" type="primary">LOC110782440</name>
</gene>
<evidence type="ECO:0000313" key="1">
    <source>
        <dbReference type="Proteomes" id="UP000813463"/>
    </source>
</evidence>
<evidence type="ECO:0000313" key="2">
    <source>
        <dbReference type="RefSeq" id="XP_021842286.1"/>
    </source>
</evidence>
<dbReference type="Proteomes" id="UP000813463">
    <property type="component" value="Chromosome 3"/>
</dbReference>
<keyword evidence="1" id="KW-1185">Reference proteome</keyword>
<reference evidence="1" key="1">
    <citation type="journal article" date="2021" name="Nat. Commun.">
        <title>Genomic analyses provide insights into spinach domestication and the genetic basis of agronomic traits.</title>
        <authorList>
            <person name="Cai X."/>
            <person name="Sun X."/>
            <person name="Xu C."/>
            <person name="Sun H."/>
            <person name="Wang X."/>
            <person name="Ge C."/>
            <person name="Zhang Z."/>
            <person name="Wang Q."/>
            <person name="Fei Z."/>
            <person name="Jiao C."/>
            <person name="Wang Q."/>
        </authorList>
    </citation>
    <scope>NUCLEOTIDE SEQUENCE [LARGE SCALE GENOMIC DNA]</scope>
    <source>
        <strain evidence="1">cv. Varoflay</strain>
    </source>
</reference>
<accession>A0A9R0I432</accession>
<protein>
    <submittedName>
        <fullName evidence="2">Uncharacterized protein isoform X3</fullName>
    </submittedName>
</protein>
<name>A0A9R0I432_SPIOL</name>
<dbReference type="AlphaFoldDB" id="A0A9R0I432"/>
<dbReference type="RefSeq" id="XP_021842286.1">
    <property type="nucleotide sequence ID" value="XM_021986594.2"/>
</dbReference>
<proteinExistence type="predicted"/>
<dbReference type="PANTHER" id="PTHR47073">
    <property type="entry name" value="PROTEIN ANTI-SILENCING 1"/>
    <property type="match status" value="1"/>
</dbReference>
<dbReference type="PANTHER" id="PTHR47073:SF2">
    <property type="entry name" value="PROTEIN ANTI-SILENCING 1"/>
    <property type="match status" value="1"/>
</dbReference>